<dbReference type="EMBL" id="QPJS01000001">
    <property type="protein sequence ID" value="RCX05497.1"/>
    <property type="molecule type" value="Genomic_DNA"/>
</dbReference>
<gene>
    <name evidence="1" type="ORF">DES35_101784</name>
</gene>
<evidence type="ECO:0000313" key="2">
    <source>
        <dbReference type="Proteomes" id="UP000253517"/>
    </source>
</evidence>
<dbReference type="Proteomes" id="UP000253517">
    <property type="component" value="Unassembled WGS sequence"/>
</dbReference>
<evidence type="ECO:0000313" key="1">
    <source>
        <dbReference type="EMBL" id="RCX05497.1"/>
    </source>
</evidence>
<comment type="caution">
    <text evidence="1">The sequence shown here is derived from an EMBL/GenBank/DDBJ whole genome shotgun (WGS) entry which is preliminary data.</text>
</comment>
<proteinExistence type="predicted"/>
<protein>
    <submittedName>
        <fullName evidence="1">Uncharacterized protein</fullName>
    </submittedName>
</protein>
<dbReference type="AlphaFoldDB" id="A0A369ABN4"/>
<accession>A0A369ABN4</accession>
<sequence>MKSDKILPAERYFRFFFLKKGFVSAQGFTKLDSPKYAMVPQNELQIISNSLMFSMAKVQEVFC</sequence>
<name>A0A369ABN4_9FLAO</name>
<keyword evidence="2" id="KW-1185">Reference proteome</keyword>
<organism evidence="1 2">
    <name type="scientific">Schleiferia thermophila</name>
    <dbReference type="NCBI Taxonomy" id="884107"/>
    <lineage>
        <taxon>Bacteria</taxon>
        <taxon>Pseudomonadati</taxon>
        <taxon>Bacteroidota</taxon>
        <taxon>Flavobacteriia</taxon>
        <taxon>Flavobacteriales</taxon>
        <taxon>Schleiferiaceae</taxon>
        <taxon>Schleiferia</taxon>
    </lineage>
</organism>
<reference evidence="1 2" key="1">
    <citation type="submission" date="2018-07" db="EMBL/GenBank/DDBJ databases">
        <title>Genomic Encyclopedia of Type Strains, Phase IV (KMG-IV): sequencing the most valuable type-strain genomes for metagenomic binning, comparative biology and taxonomic classification.</title>
        <authorList>
            <person name="Goeker M."/>
        </authorList>
    </citation>
    <scope>NUCLEOTIDE SEQUENCE [LARGE SCALE GENOMIC DNA]</scope>
    <source>
        <strain evidence="1 2">DSM 21410</strain>
    </source>
</reference>